<dbReference type="GO" id="GO:0016020">
    <property type="term" value="C:membrane"/>
    <property type="evidence" value="ECO:0007669"/>
    <property type="project" value="UniProtKB-SubCell"/>
</dbReference>
<evidence type="ECO:0000256" key="1">
    <source>
        <dbReference type="ARBA" id="ARBA00004141"/>
    </source>
</evidence>
<dbReference type="InterPro" id="IPR045863">
    <property type="entry name" value="CorA_TM1_TM2"/>
</dbReference>
<evidence type="ECO:0000256" key="4">
    <source>
        <dbReference type="ARBA" id="ARBA00023136"/>
    </source>
</evidence>
<feature type="transmembrane region" description="Helical" evidence="5">
    <location>
        <begin position="311"/>
        <end position="330"/>
    </location>
</feature>
<comment type="subcellular location">
    <subcellularLocation>
        <location evidence="1">Membrane</location>
        <topology evidence="1">Multi-pass membrane protein</topology>
    </subcellularLocation>
</comment>
<name>A0A8H4N4J1_9PEZI</name>
<dbReference type="GO" id="GO:0046873">
    <property type="term" value="F:metal ion transmembrane transporter activity"/>
    <property type="evidence" value="ECO:0007669"/>
    <property type="project" value="InterPro"/>
</dbReference>
<dbReference type="OrthoDB" id="3231000at2759"/>
<proteinExistence type="predicted"/>
<evidence type="ECO:0000256" key="2">
    <source>
        <dbReference type="ARBA" id="ARBA00022692"/>
    </source>
</evidence>
<dbReference type="Pfam" id="PF01544">
    <property type="entry name" value="CorA"/>
    <property type="match status" value="1"/>
</dbReference>
<dbReference type="Gene3D" id="1.20.58.340">
    <property type="entry name" value="Magnesium transport protein CorA, transmembrane region"/>
    <property type="match status" value="1"/>
</dbReference>
<dbReference type="InterPro" id="IPR002523">
    <property type="entry name" value="MgTranspt_CorA/ZnTranspt_ZntB"/>
</dbReference>
<gene>
    <name evidence="6" type="ORF">GTA08_BOTSDO13780</name>
</gene>
<organism evidence="6 7">
    <name type="scientific">Botryosphaeria dothidea</name>
    <dbReference type="NCBI Taxonomy" id="55169"/>
    <lineage>
        <taxon>Eukaryota</taxon>
        <taxon>Fungi</taxon>
        <taxon>Dikarya</taxon>
        <taxon>Ascomycota</taxon>
        <taxon>Pezizomycotina</taxon>
        <taxon>Dothideomycetes</taxon>
        <taxon>Dothideomycetes incertae sedis</taxon>
        <taxon>Botryosphaeriales</taxon>
        <taxon>Botryosphaeriaceae</taxon>
        <taxon>Botryosphaeria</taxon>
    </lineage>
</organism>
<dbReference type="SUPFAM" id="SSF144083">
    <property type="entry name" value="Magnesium transport protein CorA, transmembrane region"/>
    <property type="match status" value="1"/>
</dbReference>
<evidence type="ECO:0000313" key="6">
    <source>
        <dbReference type="EMBL" id="KAF4310809.1"/>
    </source>
</evidence>
<keyword evidence="2 5" id="KW-0812">Transmembrane</keyword>
<dbReference type="Proteomes" id="UP000572817">
    <property type="component" value="Unassembled WGS sequence"/>
</dbReference>
<protein>
    <submittedName>
        <fullName evidence="6">Mg2+ transporter protein CorA-like/Zinc transport protein ZntB</fullName>
    </submittedName>
</protein>
<keyword evidence="7" id="KW-1185">Reference proteome</keyword>
<dbReference type="EMBL" id="WWBZ02000013">
    <property type="protein sequence ID" value="KAF4310809.1"/>
    <property type="molecule type" value="Genomic_DNA"/>
</dbReference>
<keyword evidence="3 5" id="KW-1133">Transmembrane helix</keyword>
<sequence>MKTASGSVRKLMPESNIHPKVMVLPAGSHSSSRNGGRLALAQQCCPILKTVLPGKTWLCPVLLDRPVKNTFFPVKGLKHEAEPVKVLFESFLGGYEDFRDPPPFSSFGNRQNGPSREPLLDDLLYYWAQELPTSFDPANPELASLAYYPMKIVAEEWMSYLTVMRQTIKEYEYSLEDLDGNSTLTSSLDRLKSDLTSLQSWRRRILSTRQKTRAVLRFLEAHSDGIAEHRSLAAVENDYKYLVTEVQEYGSRLESILPVITSMVQIVDSRRALAETSSVTRLTYLAVVFVPLTFTSGLFSMSGSLAPGENLFWLYFVVAFPLTVVVFMAARPPAPLRALKERCQRLKAWSTNSIRK</sequence>
<accession>A0A8H4N4J1</accession>
<evidence type="ECO:0000256" key="3">
    <source>
        <dbReference type="ARBA" id="ARBA00022989"/>
    </source>
</evidence>
<comment type="caution">
    <text evidence="6">The sequence shown here is derived from an EMBL/GenBank/DDBJ whole genome shotgun (WGS) entry which is preliminary data.</text>
</comment>
<feature type="transmembrane region" description="Helical" evidence="5">
    <location>
        <begin position="279"/>
        <end position="299"/>
    </location>
</feature>
<keyword evidence="4 5" id="KW-0472">Membrane</keyword>
<evidence type="ECO:0000313" key="7">
    <source>
        <dbReference type="Proteomes" id="UP000572817"/>
    </source>
</evidence>
<reference evidence="6" key="1">
    <citation type="submission" date="2020-04" db="EMBL/GenBank/DDBJ databases">
        <title>Genome Assembly and Annotation of Botryosphaeria dothidea sdau 11-99, a Latent Pathogen of Apple Fruit Ring Rot in China.</title>
        <authorList>
            <person name="Yu C."/>
            <person name="Diao Y."/>
            <person name="Lu Q."/>
            <person name="Zhao J."/>
            <person name="Cui S."/>
            <person name="Peng C."/>
            <person name="He B."/>
            <person name="Liu H."/>
        </authorList>
    </citation>
    <scope>NUCLEOTIDE SEQUENCE [LARGE SCALE GENOMIC DNA]</scope>
    <source>
        <strain evidence="6">Sdau11-99</strain>
    </source>
</reference>
<evidence type="ECO:0000256" key="5">
    <source>
        <dbReference type="SAM" id="Phobius"/>
    </source>
</evidence>
<dbReference type="AlphaFoldDB" id="A0A8H4N4J1"/>